<dbReference type="KEGG" id="gry:D7I44_07330"/>
<accession>A0A387BYE0</accession>
<evidence type="ECO:0000256" key="1">
    <source>
        <dbReference type="SAM" id="Phobius"/>
    </source>
</evidence>
<dbReference type="Proteomes" id="UP000275069">
    <property type="component" value="Chromosome"/>
</dbReference>
<dbReference type="AlphaFoldDB" id="A0A387BYE0"/>
<feature type="transmembrane region" description="Helical" evidence="1">
    <location>
        <begin position="161"/>
        <end position="180"/>
    </location>
</feature>
<sequence length="206" mass="22721">MSSDTASWAENAEQVQRERNSRVQVCLFLAVLAVAIIGGCVLISGARNTGLSIPPAFARLGIGTFDGINFVALFMWAWSFQALSIHDGANYPLRLRNARVRRSKTSDVLILIVYPLAAVLWGELAVHRTFASRATDAGYAGRLPHGTPAESLQHAAVEVTIAYFVVVGLVVALILVARLFNPIDFDEYDEYLRRVLHVRRPQKPFS</sequence>
<reference evidence="2 3" key="1">
    <citation type="submission" date="2018-09" db="EMBL/GenBank/DDBJ databases">
        <title>Genome sequencing of strain 2DFW10M-5.</title>
        <authorList>
            <person name="Heo J."/>
            <person name="Kim S.-J."/>
            <person name="Kwon S.-W."/>
        </authorList>
    </citation>
    <scope>NUCLEOTIDE SEQUENCE [LARGE SCALE GENOMIC DNA]</scope>
    <source>
        <strain evidence="2 3">2DFW10M-5</strain>
    </source>
</reference>
<dbReference type="RefSeq" id="WP_120788893.1">
    <property type="nucleotide sequence ID" value="NZ_CP032624.1"/>
</dbReference>
<name>A0A387BYE0_9MICO</name>
<evidence type="ECO:0000313" key="3">
    <source>
        <dbReference type="Proteomes" id="UP000275069"/>
    </source>
</evidence>
<feature type="transmembrane region" description="Helical" evidence="1">
    <location>
        <begin position="25"/>
        <end position="47"/>
    </location>
</feature>
<keyword evidence="1" id="KW-1133">Transmembrane helix</keyword>
<evidence type="ECO:0000313" key="2">
    <source>
        <dbReference type="EMBL" id="AYG03361.1"/>
    </source>
</evidence>
<protein>
    <submittedName>
        <fullName evidence="2">Uncharacterized protein</fullName>
    </submittedName>
</protein>
<gene>
    <name evidence="2" type="ORF">D7I44_07330</name>
</gene>
<keyword evidence="3" id="KW-1185">Reference proteome</keyword>
<keyword evidence="1" id="KW-0472">Membrane</keyword>
<feature type="transmembrane region" description="Helical" evidence="1">
    <location>
        <begin position="67"/>
        <end position="85"/>
    </location>
</feature>
<organism evidence="2 3">
    <name type="scientific">Gryllotalpicola protaetiae</name>
    <dbReference type="NCBI Taxonomy" id="2419771"/>
    <lineage>
        <taxon>Bacteria</taxon>
        <taxon>Bacillati</taxon>
        <taxon>Actinomycetota</taxon>
        <taxon>Actinomycetes</taxon>
        <taxon>Micrococcales</taxon>
        <taxon>Microbacteriaceae</taxon>
        <taxon>Gryllotalpicola</taxon>
    </lineage>
</organism>
<dbReference type="EMBL" id="CP032624">
    <property type="protein sequence ID" value="AYG03361.1"/>
    <property type="molecule type" value="Genomic_DNA"/>
</dbReference>
<feature type="transmembrane region" description="Helical" evidence="1">
    <location>
        <begin position="106"/>
        <end position="126"/>
    </location>
</feature>
<proteinExistence type="predicted"/>
<keyword evidence="1" id="KW-0812">Transmembrane</keyword>